<protein>
    <submittedName>
        <fullName evidence="1">Uncharacterized protein</fullName>
    </submittedName>
</protein>
<accession>A0A0F9K6J8</accession>
<gene>
    <name evidence="1" type="ORF">LCGC14_1367790</name>
</gene>
<sequence length="86" mass="9416">NEVLTEATTTQIVVDATESLQDEDLLSGNITIDGTGITEEMTLHFRVFRDADASEGGASDSYDDDAALIRFDIEVMVDGFGVDRQW</sequence>
<name>A0A0F9K6J8_9ZZZZ</name>
<proteinExistence type="predicted"/>
<dbReference type="AlphaFoldDB" id="A0A0F9K6J8"/>
<dbReference type="EMBL" id="LAZR01008611">
    <property type="protein sequence ID" value="KKM77648.1"/>
    <property type="molecule type" value="Genomic_DNA"/>
</dbReference>
<evidence type="ECO:0000313" key="1">
    <source>
        <dbReference type="EMBL" id="KKM77648.1"/>
    </source>
</evidence>
<comment type="caution">
    <text evidence="1">The sequence shown here is derived from an EMBL/GenBank/DDBJ whole genome shotgun (WGS) entry which is preliminary data.</text>
</comment>
<feature type="non-terminal residue" evidence="1">
    <location>
        <position position="1"/>
    </location>
</feature>
<reference evidence="1" key="1">
    <citation type="journal article" date="2015" name="Nature">
        <title>Complex archaea that bridge the gap between prokaryotes and eukaryotes.</title>
        <authorList>
            <person name="Spang A."/>
            <person name="Saw J.H."/>
            <person name="Jorgensen S.L."/>
            <person name="Zaremba-Niedzwiedzka K."/>
            <person name="Martijn J."/>
            <person name="Lind A.E."/>
            <person name="van Eijk R."/>
            <person name="Schleper C."/>
            <person name="Guy L."/>
            <person name="Ettema T.J."/>
        </authorList>
    </citation>
    <scope>NUCLEOTIDE SEQUENCE</scope>
</reference>
<organism evidence="1">
    <name type="scientific">marine sediment metagenome</name>
    <dbReference type="NCBI Taxonomy" id="412755"/>
    <lineage>
        <taxon>unclassified sequences</taxon>
        <taxon>metagenomes</taxon>
        <taxon>ecological metagenomes</taxon>
    </lineage>
</organism>